<feature type="chain" id="PRO_5044877198" description="Lipoprotein" evidence="1">
    <location>
        <begin position="22"/>
        <end position="149"/>
    </location>
</feature>
<accession>A0ABD4KH52</accession>
<keyword evidence="1" id="KW-0732">Signal</keyword>
<dbReference type="Proteomes" id="UP000628560">
    <property type="component" value="Unassembled WGS sequence"/>
</dbReference>
<evidence type="ECO:0000313" key="2">
    <source>
        <dbReference type="EMBL" id="MBF4180403.1"/>
    </source>
</evidence>
<dbReference type="RefSeq" id="WP_194514303.1">
    <property type="nucleotide sequence ID" value="NZ_JADIXP010000019.1"/>
</dbReference>
<dbReference type="AlphaFoldDB" id="A0ABD4KH52"/>
<evidence type="ECO:0000256" key="1">
    <source>
        <dbReference type="SAM" id="SignalP"/>
    </source>
</evidence>
<feature type="signal peptide" evidence="1">
    <location>
        <begin position="1"/>
        <end position="21"/>
    </location>
</feature>
<proteinExistence type="predicted"/>
<protein>
    <recommendedName>
        <fullName evidence="4">Lipoprotein</fullName>
    </recommendedName>
</protein>
<evidence type="ECO:0008006" key="4">
    <source>
        <dbReference type="Google" id="ProtNLM"/>
    </source>
</evidence>
<dbReference type="EMBL" id="JADIXP010000019">
    <property type="protein sequence ID" value="MBF4180403.1"/>
    <property type="molecule type" value="Genomic_DNA"/>
</dbReference>
<gene>
    <name evidence="2" type="ORF">ISP11_21310</name>
</gene>
<dbReference type="PROSITE" id="PS51257">
    <property type="entry name" value="PROKAR_LIPOPROTEIN"/>
    <property type="match status" value="1"/>
</dbReference>
<reference evidence="2 3" key="1">
    <citation type="submission" date="2020-11" db="EMBL/GenBank/DDBJ databases">
        <title>Identification of Lelliottia nimipressuralis from Wound Infection by Whole Genome-Based Bacterial Identification.</title>
        <authorList>
            <person name="Navarathna D.H."/>
            <person name="Choi H."/>
            <person name="Jinadatha C."/>
            <person name="Chatterjee P."/>
            <person name="Hwang M."/>
        </authorList>
    </citation>
    <scope>NUCLEOTIDE SEQUENCE [LARGE SCALE GENOMIC DNA]</scope>
    <source>
        <strain evidence="2 3">DN2020</strain>
    </source>
</reference>
<comment type="caution">
    <text evidence="2">The sequence shown here is derived from an EMBL/GenBank/DDBJ whole genome shotgun (WGS) entry which is preliminary data.</text>
</comment>
<sequence>MKKLVLGVGLVALVGSLSGCATIVGDSTQSLQVTSSPTDAAFLVKDEKGEIVARGVTPQTVMLEKNDGSYFGKKSYLVTICKPGYAAATVPLKETVSGWYSVGNFFTAPLIGYLAIDPFHGGMYNIEPPAVNGIMTKRAGGACDPAMQS</sequence>
<name>A0ABD4KH52_9ENTR</name>
<organism evidence="2 3">
    <name type="scientific">Lelliottia nimipressuralis</name>
    <dbReference type="NCBI Taxonomy" id="69220"/>
    <lineage>
        <taxon>Bacteria</taxon>
        <taxon>Pseudomonadati</taxon>
        <taxon>Pseudomonadota</taxon>
        <taxon>Gammaproteobacteria</taxon>
        <taxon>Enterobacterales</taxon>
        <taxon>Enterobacteriaceae</taxon>
        <taxon>Lelliottia</taxon>
    </lineage>
</organism>
<evidence type="ECO:0000313" key="3">
    <source>
        <dbReference type="Proteomes" id="UP000628560"/>
    </source>
</evidence>